<organism evidence="1 2">
    <name type="scientific">Thalassotalea euphylliae</name>
    <dbReference type="NCBI Taxonomy" id="1655234"/>
    <lineage>
        <taxon>Bacteria</taxon>
        <taxon>Pseudomonadati</taxon>
        <taxon>Pseudomonadota</taxon>
        <taxon>Gammaproteobacteria</taxon>
        <taxon>Alteromonadales</taxon>
        <taxon>Colwelliaceae</taxon>
        <taxon>Thalassotalea</taxon>
    </lineage>
</organism>
<sequence>MFEGLSATLKVMGIDKDSGESSKKESVRYFDNTKSVPVKHAGLWFPTHAKGRFIEKGEVLGVLKDYFGNELEQVIAPVSGYGIYGLKGPAIRKGDSVMTIAIPTNSIKE</sequence>
<gene>
    <name evidence="1" type="ORF">DXX94_14330</name>
</gene>
<evidence type="ECO:0000313" key="2">
    <source>
        <dbReference type="Proteomes" id="UP000256899"/>
    </source>
</evidence>
<evidence type="ECO:0000313" key="1">
    <source>
        <dbReference type="EMBL" id="REL31796.1"/>
    </source>
</evidence>
<dbReference type="Proteomes" id="UP000256899">
    <property type="component" value="Unassembled WGS sequence"/>
</dbReference>
<dbReference type="RefSeq" id="WP_116016910.1">
    <property type="nucleotide sequence ID" value="NZ_QUOT01000001.1"/>
</dbReference>
<comment type="caution">
    <text evidence="1">The sequence shown here is derived from an EMBL/GenBank/DDBJ whole genome shotgun (WGS) entry which is preliminary data.</text>
</comment>
<name>A0A3E0U4E1_9GAMM</name>
<proteinExistence type="predicted"/>
<reference evidence="2" key="1">
    <citation type="submission" date="2018-08" db="EMBL/GenBank/DDBJ databases">
        <title>Thalassotalea euphylliae genome.</title>
        <authorList>
            <person name="Summers S."/>
            <person name="Rice S.A."/>
            <person name="Freckelton M.L."/>
            <person name="Nedved B.T."/>
            <person name="Hadfield M.G."/>
        </authorList>
    </citation>
    <scope>NUCLEOTIDE SEQUENCE [LARGE SCALE GENOMIC DNA]</scope>
    <source>
        <strain evidence="2">H3</strain>
    </source>
</reference>
<dbReference type="AlphaFoldDB" id="A0A3E0U4E1"/>
<protein>
    <submittedName>
        <fullName evidence="1">Uncharacterized protein</fullName>
    </submittedName>
</protein>
<accession>A0A3E0U4E1</accession>
<dbReference type="Gene3D" id="3.40.630.10">
    <property type="entry name" value="Zn peptidases"/>
    <property type="match status" value="1"/>
</dbReference>
<dbReference type="EMBL" id="QUOT01000001">
    <property type="protein sequence ID" value="REL31796.1"/>
    <property type="molecule type" value="Genomic_DNA"/>
</dbReference>
<keyword evidence="2" id="KW-1185">Reference proteome</keyword>